<evidence type="ECO:0008006" key="9">
    <source>
        <dbReference type="Google" id="ProtNLM"/>
    </source>
</evidence>
<dbReference type="GO" id="GO:0004497">
    <property type="term" value="F:monooxygenase activity"/>
    <property type="evidence" value="ECO:0007669"/>
    <property type="project" value="InterPro"/>
</dbReference>
<dbReference type="CDD" id="cd00302">
    <property type="entry name" value="cytochrome_P450"/>
    <property type="match status" value="1"/>
</dbReference>
<evidence type="ECO:0000256" key="1">
    <source>
        <dbReference type="ARBA" id="ARBA00010617"/>
    </source>
</evidence>
<dbReference type="AlphaFoldDB" id="A0A0C3FCZ9"/>
<evidence type="ECO:0000256" key="4">
    <source>
        <dbReference type="ARBA" id="ARBA00023004"/>
    </source>
</evidence>
<dbReference type="PRINTS" id="PR00463">
    <property type="entry name" value="EP450I"/>
</dbReference>
<feature type="transmembrane region" description="Helical" evidence="6">
    <location>
        <begin position="285"/>
        <end position="308"/>
    </location>
</feature>
<dbReference type="GO" id="GO:0005506">
    <property type="term" value="F:iron ion binding"/>
    <property type="evidence" value="ECO:0007669"/>
    <property type="project" value="InterPro"/>
</dbReference>
<dbReference type="InParanoid" id="A0A0C3FCZ9"/>
<reference evidence="8" key="2">
    <citation type="submission" date="2015-01" db="EMBL/GenBank/DDBJ databases">
        <title>Evolutionary Origins and Diversification of the Mycorrhizal Mutualists.</title>
        <authorList>
            <consortium name="DOE Joint Genome Institute"/>
            <consortium name="Mycorrhizal Genomics Consortium"/>
            <person name="Kohler A."/>
            <person name="Kuo A."/>
            <person name="Nagy L.G."/>
            <person name="Floudas D."/>
            <person name="Copeland A."/>
            <person name="Barry K.W."/>
            <person name="Cichocki N."/>
            <person name="Veneault-Fourrey C."/>
            <person name="LaButti K."/>
            <person name="Lindquist E.A."/>
            <person name="Lipzen A."/>
            <person name="Lundell T."/>
            <person name="Morin E."/>
            <person name="Murat C."/>
            <person name="Riley R."/>
            <person name="Ohm R."/>
            <person name="Sun H."/>
            <person name="Tunlid A."/>
            <person name="Henrissat B."/>
            <person name="Grigoriev I.V."/>
            <person name="Hibbett D.S."/>
            <person name="Martin F."/>
        </authorList>
    </citation>
    <scope>NUCLEOTIDE SEQUENCE [LARGE SCALE GENOMIC DNA]</scope>
    <source>
        <strain evidence="8">F 1598</strain>
    </source>
</reference>
<proteinExistence type="inferred from homology"/>
<dbReference type="Gene3D" id="1.10.630.10">
    <property type="entry name" value="Cytochrome P450"/>
    <property type="match status" value="1"/>
</dbReference>
<dbReference type="InterPro" id="IPR001128">
    <property type="entry name" value="Cyt_P450"/>
</dbReference>
<dbReference type="InterPro" id="IPR002401">
    <property type="entry name" value="Cyt_P450_E_grp-I"/>
</dbReference>
<keyword evidence="6" id="KW-0812">Transmembrane</keyword>
<comment type="similarity">
    <text evidence="1">Belongs to the cytochrome P450 family.</text>
</comment>
<gene>
    <name evidence="7" type="ORF">PILCRDRAFT_825157</name>
</gene>
<evidence type="ECO:0000256" key="3">
    <source>
        <dbReference type="ARBA" id="ARBA00022723"/>
    </source>
</evidence>
<accession>A0A0C3FCZ9</accession>
<evidence type="ECO:0000256" key="6">
    <source>
        <dbReference type="SAM" id="Phobius"/>
    </source>
</evidence>
<evidence type="ECO:0000256" key="2">
    <source>
        <dbReference type="ARBA" id="ARBA00022617"/>
    </source>
</evidence>
<dbReference type="OrthoDB" id="1055148at2759"/>
<keyword evidence="3 5" id="KW-0479">Metal-binding</keyword>
<evidence type="ECO:0000313" key="7">
    <source>
        <dbReference type="EMBL" id="KIM77711.1"/>
    </source>
</evidence>
<sequence>MLNDTLPLRSESYSSWMTFHYTQAVLSSLLICLGISYVYLFTGNDAAEIHTLRGFSIVNAWTFFNKRYDFLRLNFEKTGHNLFAFKVMQHKVIAISGDEARKIFFNDSGLNSTEGNRLLRGGVPVVNDVKPDVEESNLTQFNKLLLKILQRERVKEAMPTLFNDIHERMEDWGSEGKMSPFKDIYELVFQMIVRMASCQELASNPAMIRKMSDLYWKLEKSATPVGLLFPWFPGTAKKNKENAINGLYEMLSHYVHLRREAEVPSLDVIDVLIADGMDNSSIVQFVIGVIFAGFINTGMVSSWVLVYLGTTDAWKDRATAEVQSLIAAHTNTASSEPIHRRLSAIPISAWEDEMPVAESIIRETLRIVGNATLFRCNLSDDFRVCGKTVDKGAFMTYNLGDVHLNERFYSNPLKFDPGRFNVAGEDMNAPFLAWGVGRHPCPGMKIAKLEIKMILALVLCRYDYKLVDGSGKPAKPPQVNMNDNHQRRPLGEPCFIQYRKIAE</sequence>
<dbReference type="InterPro" id="IPR050529">
    <property type="entry name" value="CYP450_sterol_14alpha_dmase"/>
</dbReference>
<organism evidence="7 8">
    <name type="scientific">Piloderma croceum (strain F 1598)</name>
    <dbReference type="NCBI Taxonomy" id="765440"/>
    <lineage>
        <taxon>Eukaryota</taxon>
        <taxon>Fungi</taxon>
        <taxon>Dikarya</taxon>
        <taxon>Basidiomycota</taxon>
        <taxon>Agaricomycotina</taxon>
        <taxon>Agaricomycetes</taxon>
        <taxon>Agaricomycetidae</taxon>
        <taxon>Atheliales</taxon>
        <taxon>Atheliaceae</taxon>
        <taxon>Piloderma</taxon>
    </lineage>
</organism>
<reference evidence="7 8" key="1">
    <citation type="submission" date="2014-04" db="EMBL/GenBank/DDBJ databases">
        <authorList>
            <consortium name="DOE Joint Genome Institute"/>
            <person name="Kuo A."/>
            <person name="Tarkka M."/>
            <person name="Buscot F."/>
            <person name="Kohler A."/>
            <person name="Nagy L.G."/>
            <person name="Floudas D."/>
            <person name="Copeland A."/>
            <person name="Barry K.W."/>
            <person name="Cichocki N."/>
            <person name="Veneault-Fourrey C."/>
            <person name="LaButti K."/>
            <person name="Lindquist E.A."/>
            <person name="Lipzen A."/>
            <person name="Lundell T."/>
            <person name="Morin E."/>
            <person name="Murat C."/>
            <person name="Sun H."/>
            <person name="Tunlid A."/>
            <person name="Henrissat B."/>
            <person name="Grigoriev I.V."/>
            <person name="Hibbett D.S."/>
            <person name="Martin F."/>
            <person name="Nordberg H.P."/>
            <person name="Cantor M.N."/>
            <person name="Hua S.X."/>
        </authorList>
    </citation>
    <scope>NUCLEOTIDE SEQUENCE [LARGE SCALE GENOMIC DNA]</scope>
    <source>
        <strain evidence="7 8">F 1598</strain>
    </source>
</reference>
<comment type="cofactor">
    <cofactor evidence="5">
        <name>heme</name>
        <dbReference type="ChEBI" id="CHEBI:30413"/>
    </cofactor>
</comment>
<evidence type="ECO:0000313" key="8">
    <source>
        <dbReference type="Proteomes" id="UP000054166"/>
    </source>
</evidence>
<keyword evidence="6" id="KW-1133">Transmembrane helix</keyword>
<protein>
    <recommendedName>
        <fullName evidence="9">Cytochrome P450</fullName>
    </recommendedName>
</protein>
<dbReference type="HOGENOM" id="CLU_033574_2_0_1"/>
<evidence type="ECO:0000256" key="5">
    <source>
        <dbReference type="PIRSR" id="PIRSR602401-1"/>
    </source>
</evidence>
<dbReference type="GO" id="GO:0020037">
    <property type="term" value="F:heme binding"/>
    <property type="evidence" value="ECO:0007669"/>
    <property type="project" value="InterPro"/>
</dbReference>
<dbReference type="Pfam" id="PF00067">
    <property type="entry name" value="p450"/>
    <property type="match status" value="1"/>
</dbReference>
<dbReference type="PANTHER" id="PTHR24304">
    <property type="entry name" value="CYTOCHROME P450 FAMILY 7"/>
    <property type="match status" value="1"/>
</dbReference>
<dbReference type="EMBL" id="KN833022">
    <property type="protein sequence ID" value="KIM77711.1"/>
    <property type="molecule type" value="Genomic_DNA"/>
</dbReference>
<dbReference type="GO" id="GO:0016705">
    <property type="term" value="F:oxidoreductase activity, acting on paired donors, with incorporation or reduction of molecular oxygen"/>
    <property type="evidence" value="ECO:0007669"/>
    <property type="project" value="InterPro"/>
</dbReference>
<feature type="binding site" description="axial binding residue" evidence="5">
    <location>
        <position position="441"/>
    </location>
    <ligand>
        <name>heme</name>
        <dbReference type="ChEBI" id="CHEBI:30413"/>
    </ligand>
    <ligandPart>
        <name>Fe</name>
        <dbReference type="ChEBI" id="CHEBI:18248"/>
    </ligandPart>
</feature>
<name>A0A0C3FCZ9_PILCF</name>
<dbReference type="InterPro" id="IPR036396">
    <property type="entry name" value="Cyt_P450_sf"/>
</dbReference>
<dbReference type="PANTHER" id="PTHR24304:SF2">
    <property type="entry name" value="24-HYDROXYCHOLESTEROL 7-ALPHA-HYDROXYLASE"/>
    <property type="match status" value="1"/>
</dbReference>
<dbReference type="Proteomes" id="UP000054166">
    <property type="component" value="Unassembled WGS sequence"/>
</dbReference>
<keyword evidence="4 5" id="KW-0408">Iron</keyword>
<keyword evidence="8" id="KW-1185">Reference proteome</keyword>
<keyword evidence="2 5" id="KW-0349">Heme</keyword>
<feature type="transmembrane region" description="Helical" evidence="6">
    <location>
        <begin position="20"/>
        <end position="40"/>
    </location>
</feature>
<keyword evidence="6" id="KW-0472">Membrane</keyword>
<dbReference type="SUPFAM" id="SSF48264">
    <property type="entry name" value="Cytochrome P450"/>
    <property type="match status" value="1"/>
</dbReference>
<dbReference type="STRING" id="765440.A0A0C3FCZ9"/>